<dbReference type="GeneID" id="34553286"/>
<feature type="compositionally biased region" description="Polar residues" evidence="1">
    <location>
        <begin position="1680"/>
        <end position="1689"/>
    </location>
</feature>
<feature type="compositionally biased region" description="Gly residues" evidence="1">
    <location>
        <begin position="1835"/>
        <end position="1845"/>
    </location>
</feature>
<feature type="compositionally biased region" description="Basic and acidic residues" evidence="1">
    <location>
        <begin position="1532"/>
        <end position="1548"/>
    </location>
</feature>
<dbReference type="OrthoDB" id="4850289at2759"/>
<feature type="compositionally biased region" description="Polar residues" evidence="1">
    <location>
        <begin position="207"/>
        <end position="219"/>
    </location>
</feature>
<reference evidence="2 3" key="1">
    <citation type="submission" date="2016-09" db="EMBL/GenBank/DDBJ databases">
        <authorList>
            <person name="Capua I."/>
            <person name="De Benedictis P."/>
            <person name="Joannis T."/>
            <person name="Lombin L.H."/>
            <person name="Cattoli G."/>
        </authorList>
    </citation>
    <scope>NUCLEOTIDE SEQUENCE [LARGE SCALE GENOMIC DNA]</scope>
    <source>
        <strain evidence="2 3">IMI 309357</strain>
    </source>
</reference>
<dbReference type="EMBL" id="MJBS01000001">
    <property type="protein sequence ID" value="OHF04647.1"/>
    <property type="molecule type" value="Genomic_DNA"/>
</dbReference>
<evidence type="ECO:0000313" key="2">
    <source>
        <dbReference type="EMBL" id="OHF04647.1"/>
    </source>
</evidence>
<sequence length="1884" mass="213219">MSRSAKKATVPQERYNPLIKPTDEAWIAALNQFKELLSLPTLRTEQVLEEYFTPHERKLFMPATEPRSLRDCQEDYTRRYRNLVTSRFKGCQPSLAMKFTMLYFGLPVEPVLSELVQFAKPDFDVDDWDELCNTEVRPPLHFLTAHDQRNFGYDHMRGREAQYSTIPVPASQMSDATGEGLSLRGGGNDDDARMEDADCPPSDDANRNTGLYDTATTLGKQDDDFSDDSFSGGTMTLPGLGISSKAIPGRQPTSSMNTPERPDIHEERAGFSYPTPDPKRLQTQSTVASRTESQAAEPYKAHGWIPLYGYQGRIMFDPDEMSTFQAAARKLLSLRQREQSDLVLVEFDRTTAKIVRQFEDNIPLNPVSDLAKHLGQTTESESNSAWFVLRRGEAMPAEWEPPKSFFSTTLIRLSHTDEGGRKNFSYCKVPNRKRFFGPKISGFTHPSMRPWGANQFMPFLTTAQEVLVGRPDRPGGGHCDLVISSGDDNDEVYSSRWYGGLEIHRNLWNMMHPFISKGKAFKVETHPFADKSVVFYLPGNLNNAITLKNRECLRRTGSGDPYPDALRQVGAITSSIKMPMEPSHYLIWRGIDYFNPLVSYPVGTYDPVRWNHLDQDSSEHAQQALSRLIARSVDNQSEPCQFFVIQPVDKPEEPCVIETIDGQTGQATFNMEPHTMHKLKSKVRTLYDGDNEVDYDAERDSIIIESIFDEDKNESANWTPTSFVLRPEAADSEVAMVRRLLLAQLMQVGVLKNEDDELDFVKSVVEATETNNHWGPRYGEVTPFRRELSLPAIVAPGQLHSVVFHKPQTPPPLPRAARQSPRAPEQPPRERSYVQQPSIFDKGIWNPSFPINAPPVEAVMRTGGGRVPMVTKNVLTPTEQRQLQDKLWNLSKIKLARLFPCPYQKCRFTHRQDEEEKLLEHLEKTHVGEKCPWCDTQLFKHWSHKQKEEHYINTHADQLRKVLQLPETPSTRPLVAQKAIPERLRYKPATTATSLSTFRITEQARPPVGPLPRPEQPSKASDREVDYRYCDRCGRDHTELDNPDDREHHDRVCVPLAEGSGQCTFCRLCGDREWKTEKDASDHAPFDTYPHKCHGTLHEAKPHCTKCGFSMKKVSAEDIDKHRSHCRGFYGTLGCFCPYCQKSAVGDGKRKSADDIKKHITECPAKEGDKPTPYEIYPEAFWKDIDASVDPLFVGAQGTSAALLRRQHRPRGPARFLSFPLMWYDKPGPMPAQDPPSECPAAGCREPLFGLTPSEVLGHFEKKHDGEPLRHCPLCHLTFRRPKEYRENKPELGEWEDRKDQVSHMECHVYQLWDILNNRGPPPAFVNQEPFNPGHSLWDPENESALDRRDKRCPHFDKCGAMVGFMNQRQWNEHVKMAHATENFETEMVRDTNAEFAAAREERRKQRILEGKQPIPGQLRPKHTQDGEPGAPTTGRRSTVTVTSVQPDDRPPSRRNREDDQGPENHGPEIPLSRGVRLRVTSPQDGPAGGSTPEGTIRGNSDHGDNCTSESRSMIAPPPTVPRPSAATTSEKYLRQVEKPSKAKETHTTKLSKKPTSTQKRPVTTKTNHTPKSKANTTPAAKFVPDENMYCSRCFRKAPKKKAKRPRQDDPPRQEQIDAHSDPRRSCRIPPRESYYRVDSQKNPILPSRVGWIRKRNAKFGDLRRAFIKDNPDLEKTMCPTDNSKNRTGNGWPWDPNNPINRDSWGLVWRGRKGDGSYGNDDDGEGDYIQGEEQTEDEDEEMDSGVDDDEEEEDGGEAENEGGSEEAGEDDDDDNDDDEQDRRVGAGGDSGTRPKRKRKSYRGFLTHDPTYRDRGEEDDLSQASPSELVSESGDEGAGGASGSSGGKRKRETGETTGQGSKGVKYQTQERNRKKTKVADNARGR</sequence>
<gene>
    <name evidence="2" type="ORF">CORC01_00118</name>
</gene>
<dbReference type="Proteomes" id="UP000176998">
    <property type="component" value="Unassembled WGS sequence"/>
</dbReference>
<feature type="compositionally biased region" description="Polar residues" evidence="1">
    <location>
        <begin position="1554"/>
        <end position="1579"/>
    </location>
</feature>
<keyword evidence="3" id="KW-1185">Reference proteome</keyword>
<feature type="region of interest" description="Disordered" evidence="1">
    <location>
        <begin position="1597"/>
        <end position="1633"/>
    </location>
</feature>
<protein>
    <submittedName>
        <fullName evidence="2">Uncharacterized protein</fullName>
    </submittedName>
</protein>
<feature type="compositionally biased region" description="Basic and acidic residues" evidence="1">
    <location>
        <begin position="1606"/>
        <end position="1633"/>
    </location>
</feature>
<feature type="compositionally biased region" description="Basic and acidic residues" evidence="1">
    <location>
        <begin position="1447"/>
        <end position="1460"/>
    </location>
</feature>
<organism evidence="2 3">
    <name type="scientific">Colletotrichum orchidophilum</name>
    <dbReference type="NCBI Taxonomy" id="1209926"/>
    <lineage>
        <taxon>Eukaryota</taxon>
        <taxon>Fungi</taxon>
        <taxon>Dikarya</taxon>
        <taxon>Ascomycota</taxon>
        <taxon>Pezizomycotina</taxon>
        <taxon>Sordariomycetes</taxon>
        <taxon>Hypocreomycetidae</taxon>
        <taxon>Glomerellales</taxon>
        <taxon>Glomerellaceae</taxon>
        <taxon>Colletotrichum</taxon>
    </lineage>
</organism>
<name>A0A1G4BTR5_9PEZI</name>
<comment type="caution">
    <text evidence="2">The sequence shown here is derived from an EMBL/GenBank/DDBJ whole genome shotgun (WGS) entry which is preliminary data.</text>
</comment>
<accession>A0A1G4BTR5</accession>
<feature type="region of interest" description="Disordered" evidence="1">
    <location>
        <begin position="805"/>
        <end position="833"/>
    </location>
</feature>
<evidence type="ECO:0000313" key="3">
    <source>
        <dbReference type="Proteomes" id="UP000176998"/>
    </source>
</evidence>
<evidence type="ECO:0000256" key="1">
    <source>
        <dbReference type="SAM" id="MobiDB-lite"/>
    </source>
</evidence>
<feature type="region of interest" description="Disordered" evidence="1">
    <location>
        <begin position="169"/>
        <end position="281"/>
    </location>
</feature>
<proteinExistence type="predicted"/>
<dbReference type="RefSeq" id="XP_022481781.1">
    <property type="nucleotide sequence ID" value="XM_022611776.1"/>
</dbReference>
<feature type="region of interest" description="Disordered" evidence="1">
    <location>
        <begin position="1673"/>
        <end position="1884"/>
    </location>
</feature>
<dbReference type="STRING" id="1209926.A0A1G4BTR5"/>
<feature type="compositionally biased region" description="Basic and acidic residues" evidence="1">
    <location>
        <begin position="260"/>
        <end position="269"/>
    </location>
</feature>
<feature type="compositionally biased region" description="Basic and acidic residues" evidence="1">
    <location>
        <begin position="1399"/>
        <end position="1410"/>
    </location>
</feature>
<feature type="region of interest" description="Disordered" evidence="1">
    <location>
        <begin position="1004"/>
        <end position="1023"/>
    </location>
</feature>
<feature type="region of interest" description="Disordered" evidence="1">
    <location>
        <begin position="1399"/>
        <end position="1581"/>
    </location>
</feature>
<feature type="compositionally biased region" description="Low complexity" evidence="1">
    <location>
        <begin position="1433"/>
        <end position="1445"/>
    </location>
</feature>
<feature type="compositionally biased region" description="Acidic residues" evidence="1">
    <location>
        <begin position="1733"/>
        <end position="1779"/>
    </location>
</feature>